<organism evidence="1 2">
    <name type="scientific">Humicola insolens</name>
    <name type="common">Soft-rot fungus</name>
    <dbReference type="NCBI Taxonomy" id="85995"/>
    <lineage>
        <taxon>Eukaryota</taxon>
        <taxon>Fungi</taxon>
        <taxon>Dikarya</taxon>
        <taxon>Ascomycota</taxon>
        <taxon>Pezizomycotina</taxon>
        <taxon>Sordariomycetes</taxon>
        <taxon>Sordariomycetidae</taxon>
        <taxon>Sordariales</taxon>
        <taxon>Chaetomiaceae</taxon>
        <taxon>Mycothermus</taxon>
    </lineage>
</organism>
<dbReference type="EMBL" id="JAZGSY010000428">
    <property type="protein sequence ID" value="KAL1836333.1"/>
    <property type="molecule type" value="Genomic_DNA"/>
</dbReference>
<sequence>MSLLKLPNELLVDIAERFACDLPASLSKCGVDVSDRPIITARLALRDLSWTCRRLNAIATPLLYQNIRIHWAGELYGLAKTFLKSPHLAKFVRAIGMFVDPNTIQCVDDPHDVVVMKSLVRLISTNKNAALIYHRVAHLFSGFQQVFDATVSNEPEDLGSFGKLKLQGLDQQTLREFAQATCAVILSLTSNADTLYLVTPSEGTGHYDLLMQLVHCSDSSKHGEADILLPRLERLRLAADPRINVPLLDPDAPEAFMVGRKVRHVELFGAILSSEFCKFTRDAWKAVETVRMDYANTNGAWWHQFCNEARPPLKHVELSNSPCWYIVVPSDREAPGLNEALGLCKTTLQTLSLDFDDALPVSPSFGPEGKLTCLRSMEALSVLSIQARYLYNSLKDMKSGNICEMLPSSLQQVHFCELSEVCMEGDPWDLDAEDGPTYYDLVKRDLLQLAFKSADWLPRLEQVSLKRRHEWEAFSKVDPEFDARVTWKLLEHPNCMEMTFAPKR</sequence>
<reference evidence="1 2" key="1">
    <citation type="journal article" date="2024" name="Commun. Biol.">
        <title>Comparative genomic analysis of thermophilic fungi reveals convergent evolutionary adaptations and gene losses.</title>
        <authorList>
            <person name="Steindorff A.S."/>
            <person name="Aguilar-Pontes M.V."/>
            <person name="Robinson A.J."/>
            <person name="Andreopoulos B."/>
            <person name="LaButti K."/>
            <person name="Kuo A."/>
            <person name="Mondo S."/>
            <person name="Riley R."/>
            <person name="Otillar R."/>
            <person name="Haridas S."/>
            <person name="Lipzen A."/>
            <person name="Grimwood J."/>
            <person name="Schmutz J."/>
            <person name="Clum A."/>
            <person name="Reid I.D."/>
            <person name="Moisan M.C."/>
            <person name="Butler G."/>
            <person name="Nguyen T.T.M."/>
            <person name="Dewar K."/>
            <person name="Conant G."/>
            <person name="Drula E."/>
            <person name="Henrissat B."/>
            <person name="Hansel C."/>
            <person name="Singer S."/>
            <person name="Hutchinson M.I."/>
            <person name="de Vries R.P."/>
            <person name="Natvig D.O."/>
            <person name="Powell A.J."/>
            <person name="Tsang A."/>
            <person name="Grigoriev I.V."/>
        </authorList>
    </citation>
    <scope>NUCLEOTIDE SEQUENCE [LARGE SCALE GENOMIC DNA]</scope>
    <source>
        <strain evidence="1 2">CBS 620.91</strain>
    </source>
</reference>
<evidence type="ECO:0000313" key="1">
    <source>
        <dbReference type="EMBL" id="KAL1836333.1"/>
    </source>
</evidence>
<keyword evidence="2" id="KW-1185">Reference proteome</keyword>
<proteinExistence type="predicted"/>
<accession>A0ABR3V3H8</accession>
<evidence type="ECO:0000313" key="2">
    <source>
        <dbReference type="Proteomes" id="UP001583172"/>
    </source>
</evidence>
<name>A0ABR3V3H8_HUMIN</name>
<comment type="caution">
    <text evidence="1">The sequence shown here is derived from an EMBL/GenBank/DDBJ whole genome shotgun (WGS) entry which is preliminary data.</text>
</comment>
<protein>
    <recommendedName>
        <fullName evidence="3">F-box domain-containing protein</fullName>
    </recommendedName>
</protein>
<evidence type="ECO:0008006" key="3">
    <source>
        <dbReference type="Google" id="ProtNLM"/>
    </source>
</evidence>
<gene>
    <name evidence="1" type="ORF">VTJ49DRAFT_5304</name>
</gene>
<dbReference type="Proteomes" id="UP001583172">
    <property type="component" value="Unassembled WGS sequence"/>
</dbReference>